<dbReference type="Proteomes" id="UP000244005">
    <property type="component" value="Unassembled WGS sequence"/>
</dbReference>
<protein>
    <submittedName>
        <fullName evidence="1">Uncharacterized protein</fullName>
    </submittedName>
</protein>
<dbReference type="EMBL" id="KZ772729">
    <property type="protein sequence ID" value="PTQ37411.1"/>
    <property type="molecule type" value="Genomic_DNA"/>
</dbReference>
<dbReference type="Gramene" id="Mp7g06230.1">
    <property type="protein sequence ID" value="Mp7g06230.1.cds"/>
    <property type="gene ID" value="Mp7g06230"/>
</dbReference>
<accession>A0A2R6WU82</accession>
<keyword evidence="2" id="KW-1185">Reference proteome</keyword>
<reference evidence="2" key="1">
    <citation type="journal article" date="2017" name="Cell">
        <title>Insights into land plant evolution garnered from the Marchantia polymorpha genome.</title>
        <authorList>
            <person name="Bowman J.L."/>
            <person name="Kohchi T."/>
            <person name="Yamato K.T."/>
            <person name="Jenkins J."/>
            <person name="Shu S."/>
            <person name="Ishizaki K."/>
            <person name="Yamaoka S."/>
            <person name="Nishihama R."/>
            <person name="Nakamura Y."/>
            <person name="Berger F."/>
            <person name="Adam C."/>
            <person name="Aki S.S."/>
            <person name="Althoff F."/>
            <person name="Araki T."/>
            <person name="Arteaga-Vazquez M.A."/>
            <person name="Balasubrmanian S."/>
            <person name="Barry K."/>
            <person name="Bauer D."/>
            <person name="Boehm C.R."/>
            <person name="Briginshaw L."/>
            <person name="Caballero-Perez J."/>
            <person name="Catarino B."/>
            <person name="Chen F."/>
            <person name="Chiyoda S."/>
            <person name="Chovatia M."/>
            <person name="Davies K.M."/>
            <person name="Delmans M."/>
            <person name="Demura T."/>
            <person name="Dierschke T."/>
            <person name="Dolan L."/>
            <person name="Dorantes-Acosta A.E."/>
            <person name="Eklund D.M."/>
            <person name="Florent S.N."/>
            <person name="Flores-Sandoval E."/>
            <person name="Fujiyama A."/>
            <person name="Fukuzawa H."/>
            <person name="Galik B."/>
            <person name="Grimanelli D."/>
            <person name="Grimwood J."/>
            <person name="Grossniklaus U."/>
            <person name="Hamada T."/>
            <person name="Haseloff J."/>
            <person name="Hetherington A.J."/>
            <person name="Higo A."/>
            <person name="Hirakawa Y."/>
            <person name="Hundley H.N."/>
            <person name="Ikeda Y."/>
            <person name="Inoue K."/>
            <person name="Inoue S.I."/>
            <person name="Ishida S."/>
            <person name="Jia Q."/>
            <person name="Kakita M."/>
            <person name="Kanazawa T."/>
            <person name="Kawai Y."/>
            <person name="Kawashima T."/>
            <person name="Kennedy M."/>
            <person name="Kinose K."/>
            <person name="Kinoshita T."/>
            <person name="Kohara Y."/>
            <person name="Koide E."/>
            <person name="Komatsu K."/>
            <person name="Kopischke S."/>
            <person name="Kubo M."/>
            <person name="Kyozuka J."/>
            <person name="Lagercrantz U."/>
            <person name="Lin S.S."/>
            <person name="Lindquist E."/>
            <person name="Lipzen A.M."/>
            <person name="Lu C.W."/>
            <person name="De Luna E."/>
            <person name="Martienssen R.A."/>
            <person name="Minamino N."/>
            <person name="Mizutani M."/>
            <person name="Mizutani M."/>
            <person name="Mochizuki N."/>
            <person name="Monte I."/>
            <person name="Mosher R."/>
            <person name="Nagasaki H."/>
            <person name="Nakagami H."/>
            <person name="Naramoto S."/>
            <person name="Nishitani K."/>
            <person name="Ohtani M."/>
            <person name="Okamoto T."/>
            <person name="Okumura M."/>
            <person name="Phillips J."/>
            <person name="Pollak B."/>
            <person name="Reinders A."/>
            <person name="Rovekamp M."/>
            <person name="Sano R."/>
            <person name="Sawa S."/>
            <person name="Schmid M.W."/>
            <person name="Shirakawa M."/>
            <person name="Solano R."/>
            <person name="Spunde A."/>
            <person name="Suetsugu N."/>
            <person name="Sugano S."/>
            <person name="Sugiyama A."/>
            <person name="Sun R."/>
            <person name="Suzuki Y."/>
            <person name="Takenaka M."/>
            <person name="Takezawa D."/>
            <person name="Tomogane H."/>
            <person name="Tsuzuki M."/>
            <person name="Ueda T."/>
            <person name="Umeda M."/>
            <person name="Ward J.M."/>
            <person name="Watanabe Y."/>
            <person name="Yazaki K."/>
            <person name="Yokoyama R."/>
            <person name="Yoshitake Y."/>
            <person name="Yotsui I."/>
            <person name="Zachgo S."/>
            <person name="Schmutz J."/>
        </authorList>
    </citation>
    <scope>NUCLEOTIDE SEQUENCE [LARGE SCALE GENOMIC DNA]</scope>
    <source>
        <strain evidence="2">Tak-1</strain>
    </source>
</reference>
<dbReference type="AlphaFoldDB" id="A0A2R6WU82"/>
<name>A0A2R6WU82_MARPO</name>
<proteinExistence type="predicted"/>
<evidence type="ECO:0000313" key="1">
    <source>
        <dbReference type="EMBL" id="PTQ37411.1"/>
    </source>
</evidence>
<organism evidence="1 2">
    <name type="scientific">Marchantia polymorpha</name>
    <name type="common">Common liverwort</name>
    <name type="synonym">Marchantia aquatica</name>
    <dbReference type="NCBI Taxonomy" id="3197"/>
    <lineage>
        <taxon>Eukaryota</taxon>
        <taxon>Viridiplantae</taxon>
        <taxon>Streptophyta</taxon>
        <taxon>Embryophyta</taxon>
        <taxon>Marchantiophyta</taxon>
        <taxon>Marchantiopsida</taxon>
        <taxon>Marchantiidae</taxon>
        <taxon>Marchantiales</taxon>
        <taxon>Marchantiaceae</taxon>
        <taxon>Marchantia</taxon>
    </lineage>
</organism>
<sequence length="137" mass="14925">MRNDDDAGDTRNYRSQLFVQARGVLVGLRLIEAPKFSPVIPKANSRTSSRVLESKHRVEGAAAAAAAAEGMCRIAVQYSSRSPRAQHGLQKNARRPDFSLNLGAAGEAPLGHQLQLSVRIRTGLHLLDLTRASFPLR</sequence>
<evidence type="ECO:0000313" key="2">
    <source>
        <dbReference type="Proteomes" id="UP000244005"/>
    </source>
</evidence>
<gene>
    <name evidence="1" type="ORF">MARPO_0057s0048</name>
</gene>